<reference evidence="1" key="2">
    <citation type="submission" date="2020-09" db="EMBL/GenBank/DDBJ databases">
        <authorList>
            <person name="Wu Z."/>
        </authorList>
    </citation>
    <scope>NUCLEOTIDE SEQUENCE</scope>
    <source>
        <strain evidence="1">SC17</strain>
    </source>
</reference>
<organism evidence="1 2">
    <name type="scientific">Aestuariibaculum suncheonense</name>
    <dbReference type="NCBI Taxonomy" id="1028745"/>
    <lineage>
        <taxon>Bacteria</taxon>
        <taxon>Pseudomonadati</taxon>
        <taxon>Bacteroidota</taxon>
        <taxon>Flavobacteriia</taxon>
        <taxon>Flavobacteriales</taxon>
        <taxon>Flavobacteriaceae</taxon>
    </lineage>
</organism>
<evidence type="ECO:0000313" key="2">
    <source>
        <dbReference type="Proteomes" id="UP000602057"/>
    </source>
</evidence>
<keyword evidence="2" id="KW-1185">Reference proteome</keyword>
<dbReference type="EMBL" id="JACVXC010000005">
    <property type="protein sequence ID" value="MBD0836291.1"/>
    <property type="molecule type" value="Genomic_DNA"/>
</dbReference>
<reference evidence="1" key="1">
    <citation type="journal article" date="2013" name="Int. J. Syst. Evol. Microbiol.">
        <title>Aestuariibaculum suncheonense gen. nov., sp. nov., a marine bacterium of the family Flavobacteriaceae isolated from a tidal flat and emended descriptions of the genera Gaetbulibacter and Tamlana.</title>
        <authorList>
            <person name="Jeong S.H."/>
            <person name="Park M.S."/>
            <person name="Jin H.M."/>
            <person name="Lee K."/>
            <person name="Park W."/>
            <person name="Jeon C.O."/>
        </authorList>
    </citation>
    <scope>NUCLEOTIDE SEQUENCE</scope>
    <source>
        <strain evidence="1">SC17</strain>
    </source>
</reference>
<name>A0A8J6Q9V1_9FLAO</name>
<proteinExistence type="predicted"/>
<sequence length="478" mass="55758">MIVVMPKSLSLEALVDARPPKISGFKVDKLKYIINLILKASQYDKDLLLEEFQPVSSRSLKVIRNYRKYIDYLIDEGVIETNEHYIVGKKSKGYKITKKLRGGLKLTEIKDFTLKKYVKETDGKHSSIRGLNYLNKWYNDKLALDYELMLNFHLEEFIIKRAKKSLRDYDMLKKKYKLPYNQYKHAVIGIMKLKQGSYSLKRDSNVRRYHTVLTNMRGLTRNALSYDGEELVSIDIKNSQPYLSILLLDSSFWIGILKAENEKIKIEQKSKAKIQQNNLLFNHLPTNLTKQLTNIMCRKIAETLLNTEVSAYSEFVVNGELYEYLVEVFKSDLVLQEYSRKHVKDEVFRMMFSGNRYSSNTKKIFAQHFPEVHKVFTIIKSKDKSLLPRLLQAVESYLVIDVIAKRISIEHPEAPIFTIHDSTATTQAFVRPVTQIMKHELKSAIGYEPKLHVERWNKRIINDTLEGLQRKAELCDVA</sequence>
<evidence type="ECO:0000313" key="1">
    <source>
        <dbReference type="EMBL" id="MBD0836291.1"/>
    </source>
</evidence>
<dbReference type="AlphaFoldDB" id="A0A8J6Q9V1"/>
<accession>A0A8J6Q9V1</accession>
<dbReference type="Proteomes" id="UP000602057">
    <property type="component" value="Unassembled WGS sequence"/>
</dbReference>
<comment type="caution">
    <text evidence="1">The sequence shown here is derived from an EMBL/GenBank/DDBJ whole genome shotgun (WGS) entry which is preliminary data.</text>
</comment>
<gene>
    <name evidence="1" type="ORF">ICJ84_12670</name>
</gene>
<dbReference type="RefSeq" id="WP_188216789.1">
    <property type="nucleotide sequence ID" value="NZ_BAABGH010000002.1"/>
</dbReference>
<protein>
    <submittedName>
        <fullName evidence="1">Uncharacterized protein</fullName>
    </submittedName>
</protein>